<protein>
    <submittedName>
        <fullName evidence="1">Uncharacterized protein</fullName>
    </submittedName>
</protein>
<organism evidence="1 2">
    <name type="scientific">Hymenobacter koreensis</name>
    <dbReference type="NCBI Taxonomy" id="1084523"/>
    <lineage>
        <taxon>Bacteria</taxon>
        <taxon>Pseudomonadati</taxon>
        <taxon>Bacteroidota</taxon>
        <taxon>Cytophagia</taxon>
        <taxon>Cytophagales</taxon>
        <taxon>Hymenobacteraceae</taxon>
        <taxon>Hymenobacter</taxon>
    </lineage>
</organism>
<sequence length="52" mass="5958">MLNHLYALLRELMADGKSLYRGVDKAKEKNYTLAQLLKRVQQERGEAVKPVA</sequence>
<keyword evidence="2" id="KW-1185">Reference proteome</keyword>
<comment type="caution">
    <text evidence="1">The sequence shown here is derived from an EMBL/GenBank/DDBJ whole genome shotgun (WGS) entry which is preliminary data.</text>
</comment>
<dbReference type="Proteomes" id="UP001500454">
    <property type="component" value="Unassembled WGS sequence"/>
</dbReference>
<evidence type="ECO:0000313" key="2">
    <source>
        <dbReference type="Proteomes" id="UP001500454"/>
    </source>
</evidence>
<name>A0ABP8ITH1_9BACT</name>
<gene>
    <name evidence="1" type="ORF">GCM10023186_01260</name>
</gene>
<reference evidence="2" key="1">
    <citation type="journal article" date="2019" name="Int. J. Syst. Evol. Microbiol.">
        <title>The Global Catalogue of Microorganisms (GCM) 10K type strain sequencing project: providing services to taxonomists for standard genome sequencing and annotation.</title>
        <authorList>
            <consortium name="The Broad Institute Genomics Platform"/>
            <consortium name="The Broad Institute Genome Sequencing Center for Infectious Disease"/>
            <person name="Wu L."/>
            <person name="Ma J."/>
        </authorList>
    </citation>
    <scope>NUCLEOTIDE SEQUENCE [LARGE SCALE GENOMIC DNA]</scope>
    <source>
        <strain evidence="2">JCM 17924</strain>
    </source>
</reference>
<dbReference type="EMBL" id="BAABHA010000001">
    <property type="protein sequence ID" value="GAA4372122.1"/>
    <property type="molecule type" value="Genomic_DNA"/>
</dbReference>
<evidence type="ECO:0000313" key="1">
    <source>
        <dbReference type="EMBL" id="GAA4372122.1"/>
    </source>
</evidence>
<proteinExistence type="predicted"/>
<accession>A0ABP8ITH1</accession>
<dbReference type="RefSeq" id="WP_345220416.1">
    <property type="nucleotide sequence ID" value="NZ_BAABHA010000001.1"/>
</dbReference>